<evidence type="ECO:0000313" key="1">
    <source>
        <dbReference type="EMBL" id="WXB94716.1"/>
    </source>
</evidence>
<keyword evidence="2" id="KW-1185">Reference proteome</keyword>
<accession>A0ABZ2NAR7</accession>
<sequence length="43" mass="5151">MIVITLIENNIWKVELEEKKKTFRFKISHTNVIEITSAYIELD</sequence>
<organism evidence="1 2">
    <name type="scientific">Bacillus kandeliae</name>
    <dbReference type="NCBI Taxonomy" id="3129297"/>
    <lineage>
        <taxon>Bacteria</taxon>
        <taxon>Bacillati</taxon>
        <taxon>Bacillota</taxon>
        <taxon>Bacilli</taxon>
        <taxon>Bacillales</taxon>
        <taxon>Bacillaceae</taxon>
        <taxon>Bacillus</taxon>
    </lineage>
</organism>
<dbReference type="EMBL" id="CP147404">
    <property type="protein sequence ID" value="WXB94716.1"/>
    <property type="molecule type" value="Genomic_DNA"/>
</dbReference>
<name>A0ABZ2NAR7_9BACI</name>
<proteinExistence type="predicted"/>
<dbReference type="RefSeq" id="WP_338754539.1">
    <property type="nucleotide sequence ID" value="NZ_CP147404.1"/>
</dbReference>
<evidence type="ECO:0000313" key="2">
    <source>
        <dbReference type="Proteomes" id="UP001387364"/>
    </source>
</evidence>
<protein>
    <submittedName>
        <fullName evidence="1">Uncharacterized protein</fullName>
    </submittedName>
</protein>
<dbReference type="Proteomes" id="UP001387364">
    <property type="component" value="Chromosome"/>
</dbReference>
<reference evidence="1 2" key="1">
    <citation type="submission" date="2024-02" db="EMBL/GenBank/DDBJ databases">
        <title>Seven novel Bacillus-like species.</title>
        <authorList>
            <person name="Liu G."/>
        </authorList>
    </citation>
    <scope>NUCLEOTIDE SEQUENCE [LARGE SCALE GENOMIC DNA]</scope>
    <source>
        <strain evidence="1 2">FJAT-52991</strain>
    </source>
</reference>
<gene>
    <name evidence="1" type="ORF">WDJ61_08850</name>
</gene>